<feature type="transmembrane region" description="Helical" evidence="7">
    <location>
        <begin position="274"/>
        <end position="293"/>
    </location>
</feature>
<feature type="transmembrane region" description="Helical" evidence="7">
    <location>
        <begin position="305"/>
        <end position="324"/>
    </location>
</feature>
<comment type="subcellular location">
    <subcellularLocation>
        <location evidence="1">Cell membrane</location>
        <topology evidence="1">Multi-pass membrane protein</topology>
    </subcellularLocation>
</comment>
<dbReference type="SUPFAM" id="SSF103473">
    <property type="entry name" value="MFS general substrate transporter"/>
    <property type="match status" value="1"/>
</dbReference>
<feature type="transmembrane region" description="Helical" evidence="7">
    <location>
        <begin position="330"/>
        <end position="351"/>
    </location>
</feature>
<dbReference type="InterPro" id="IPR011701">
    <property type="entry name" value="MFS"/>
</dbReference>
<keyword evidence="4 7" id="KW-1133">Transmembrane helix</keyword>
<gene>
    <name evidence="9" type="ORF">GCM10009823_22230</name>
</gene>
<evidence type="ECO:0000256" key="7">
    <source>
        <dbReference type="SAM" id="Phobius"/>
    </source>
</evidence>
<feature type="transmembrane region" description="Helical" evidence="7">
    <location>
        <begin position="148"/>
        <end position="167"/>
    </location>
</feature>
<evidence type="ECO:0000256" key="3">
    <source>
        <dbReference type="ARBA" id="ARBA00022692"/>
    </source>
</evidence>
<evidence type="ECO:0000256" key="5">
    <source>
        <dbReference type="ARBA" id="ARBA00023136"/>
    </source>
</evidence>
<dbReference type="Gene3D" id="1.20.1250.20">
    <property type="entry name" value="MFS general substrate transporter like domains"/>
    <property type="match status" value="1"/>
</dbReference>
<dbReference type="Proteomes" id="UP001500984">
    <property type="component" value="Unassembled WGS sequence"/>
</dbReference>
<protein>
    <recommendedName>
        <fullName evidence="8">Major facilitator superfamily (MFS) profile domain-containing protein</fullName>
    </recommendedName>
</protein>
<keyword evidence="10" id="KW-1185">Reference proteome</keyword>
<feature type="transmembrane region" description="Helical" evidence="7">
    <location>
        <begin position="363"/>
        <end position="386"/>
    </location>
</feature>
<dbReference type="PANTHER" id="PTHR43124:SF3">
    <property type="entry name" value="CHLORAMPHENICOL EFFLUX PUMP RV0191"/>
    <property type="match status" value="1"/>
</dbReference>
<evidence type="ECO:0000256" key="2">
    <source>
        <dbReference type="ARBA" id="ARBA00022475"/>
    </source>
</evidence>
<name>A0ABP5IK65_9MICO</name>
<keyword evidence="3 7" id="KW-0812">Transmembrane</keyword>
<feature type="domain" description="Major facilitator superfamily (MFS) profile" evidence="8">
    <location>
        <begin position="1"/>
        <end position="422"/>
    </location>
</feature>
<evidence type="ECO:0000313" key="9">
    <source>
        <dbReference type="EMBL" id="GAA2100068.1"/>
    </source>
</evidence>
<organism evidence="9 10">
    <name type="scientific">Brevibacterium salitolerans</name>
    <dbReference type="NCBI Taxonomy" id="1403566"/>
    <lineage>
        <taxon>Bacteria</taxon>
        <taxon>Bacillati</taxon>
        <taxon>Actinomycetota</taxon>
        <taxon>Actinomycetes</taxon>
        <taxon>Micrococcales</taxon>
        <taxon>Brevibacteriaceae</taxon>
        <taxon>Brevibacterium</taxon>
    </lineage>
</organism>
<accession>A0ABP5IK65</accession>
<keyword evidence="2" id="KW-1003">Cell membrane</keyword>
<proteinExistence type="predicted"/>
<dbReference type="Pfam" id="PF07690">
    <property type="entry name" value="MFS_1"/>
    <property type="match status" value="1"/>
</dbReference>
<sequence length="426" mass="43447">MAAGPLFNFALAALSSQVTADYGITEGQYGLIITIVFLLAGLSSALLGNLADRIPVRVQIAVIFGLMIAGFLVSISAPTYAALLAAAVIAGPAQAFANPVTNRIIAGTVPPEKRGAWMGWKQSGVQFGLLFAGVTVPFVGGLAGWTGVALMCVSVLGVLLVLGWLVLTRMQRARTTREPVETGEDAPVPEEPDSDGSSAAVTGAGAGAGAGERPAGTDDPAEDPAQKAPRPRVPLPPAVWLLALCAFLNAVGTQGVNAYASLFAVQTVDYPIELAGTMLAIIGVLGIVARNVWGRIAGRVRSAALLIQIMNLGGILAAGGLIVVEHTHLVPLMWAAVTLHAFFPLAANVVINSAVVASAPAGRIGVASGLVAAGMNFGFALGPLVMGLGIDVFGGYTPGWITLGAVYLGCYAVAVALSRAGRRGRR</sequence>
<evidence type="ECO:0000256" key="6">
    <source>
        <dbReference type="SAM" id="MobiDB-lite"/>
    </source>
</evidence>
<keyword evidence="5 7" id="KW-0472">Membrane</keyword>
<feature type="transmembrane region" description="Helical" evidence="7">
    <location>
        <begin position="58"/>
        <end position="75"/>
    </location>
</feature>
<feature type="transmembrane region" description="Helical" evidence="7">
    <location>
        <begin position="398"/>
        <end position="417"/>
    </location>
</feature>
<evidence type="ECO:0000259" key="8">
    <source>
        <dbReference type="PROSITE" id="PS50850"/>
    </source>
</evidence>
<comment type="caution">
    <text evidence="9">The sequence shown here is derived from an EMBL/GenBank/DDBJ whole genome shotgun (WGS) entry which is preliminary data.</text>
</comment>
<dbReference type="InterPro" id="IPR050189">
    <property type="entry name" value="MFS_Efflux_Transporters"/>
</dbReference>
<feature type="transmembrane region" description="Helical" evidence="7">
    <location>
        <begin position="30"/>
        <end position="51"/>
    </location>
</feature>
<dbReference type="InterPro" id="IPR020846">
    <property type="entry name" value="MFS_dom"/>
</dbReference>
<evidence type="ECO:0000256" key="4">
    <source>
        <dbReference type="ARBA" id="ARBA00022989"/>
    </source>
</evidence>
<dbReference type="PANTHER" id="PTHR43124">
    <property type="entry name" value="PURINE EFFLUX PUMP PBUE"/>
    <property type="match status" value="1"/>
</dbReference>
<evidence type="ECO:0000313" key="10">
    <source>
        <dbReference type="Proteomes" id="UP001500984"/>
    </source>
</evidence>
<evidence type="ECO:0000256" key="1">
    <source>
        <dbReference type="ARBA" id="ARBA00004651"/>
    </source>
</evidence>
<dbReference type="InterPro" id="IPR036259">
    <property type="entry name" value="MFS_trans_sf"/>
</dbReference>
<reference evidence="10" key="1">
    <citation type="journal article" date="2019" name="Int. J. Syst. Evol. Microbiol.">
        <title>The Global Catalogue of Microorganisms (GCM) 10K type strain sequencing project: providing services to taxonomists for standard genome sequencing and annotation.</title>
        <authorList>
            <consortium name="The Broad Institute Genomics Platform"/>
            <consortium name="The Broad Institute Genome Sequencing Center for Infectious Disease"/>
            <person name="Wu L."/>
            <person name="Ma J."/>
        </authorList>
    </citation>
    <scope>NUCLEOTIDE SEQUENCE [LARGE SCALE GENOMIC DNA]</scope>
    <source>
        <strain evidence="10">JCM 15900</strain>
    </source>
</reference>
<dbReference type="EMBL" id="BAAAPZ010000008">
    <property type="protein sequence ID" value="GAA2100068.1"/>
    <property type="molecule type" value="Genomic_DNA"/>
</dbReference>
<dbReference type="PROSITE" id="PS50850">
    <property type="entry name" value="MFS"/>
    <property type="match status" value="1"/>
</dbReference>
<feature type="region of interest" description="Disordered" evidence="6">
    <location>
        <begin position="175"/>
        <end position="231"/>
    </location>
</feature>
<feature type="transmembrane region" description="Helical" evidence="7">
    <location>
        <begin position="239"/>
        <end position="262"/>
    </location>
</feature>
<feature type="compositionally biased region" description="Acidic residues" evidence="6">
    <location>
        <begin position="181"/>
        <end position="194"/>
    </location>
</feature>